<organism evidence="3">
    <name type="scientific">Streptomyces sp. NBC_00093</name>
    <dbReference type="NCBI Taxonomy" id="2975649"/>
    <lineage>
        <taxon>Bacteria</taxon>
        <taxon>Bacillati</taxon>
        <taxon>Actinomycetota</taxon>
        <taxon>Actinomycetes</taxon>
        <taxon>Kitasatosporales</taxon>
        <taxon>Streptomycetaceae</taxon>
        <taxon>Streptomyces</taxon>
    </lineage>
</organism>
<gene>
    <name evidence="3" type="ORF">OHA22_51130</name>
</gene>
<evidence type="ECO:0000256" key="1">
    <source>
        <dbReference type="SAM" id="MobiDB-lite"/>
    </source>
</evidence>
<feature type="transmembrane region" description="Helical" evidence="2">
    <location>
        <begin position="74"/>
        <end position="93"/>
    </location>
</feature>
<reference evidence="3" key="1">
    <citation type="submission" date="2022-10" db="EMBL/GenBank/DDBJ databases">
        <title>The complete genomes of actinobacterial strains from the NBC collection.</title>
        <authorList>
            <person name="Joergensen T.S."/>
            <person name="Alvarez Arevalo M."/>
            <person name="Sterndorff E.B."/>
            <person name="Faurdal D."/>
            <person name="Vuksanovic O."/>
            <person name="Mourched A.-S."/>
            <person name="Charusanti P."/>
            <person name="Shaw S."/>
            <person name="Blin K."/>
            <person name="Weber T."/>
        </authorList>
    </citation>
    <scope>NUCLEOTIDE SEQUENCE</scope>
    <source>
        <strain evidence="3">NBC_00093</strain>
    </source>
</reference>
<name>A0AAU2AJY2_9ACTN</name>
<protein>
    <recommendedName>
        <fullName evidence="4">Integral membrane protein</fullName>
    </recommendedName>
</protein>
<sequence>MSSSDSDDWWAAKDTDTDSGGQGQEDSAALADAAADLRYAAEVMRDAATPAAPEPEGNWDFTWITEMRKRSDNGWAFVTALWSFGPAWLLFLAMQRFEFWTATGITLIGFVFVGGWHLRVERKTTRLITWGLPVGLAYYAPVAIVFGLGKVLVGG</sequence>
<dbReference type="EMBL" id="CP108223">
    <property type="protein sequence ID" value="WTT23908.1"/>
    <property type="molecule type" value="Genomic_DNA"/>
</dbReference>
<keyword evidence="2" id="KW-1133">Transmembrane helix</keyword>
<feature type="transmembrane region" description="Helical" evidence="2">
    <location>
        <begin position="130"/>
        <end position="153"/>
    </location>
</feature>
<evidence type="ECO:0000256" key="2">
    <source>
        <dbReference type="SAM" id="Phobius"/>
    </source>
</evidence>
<feature type="transmembrane region" description="Helical" evidence="2">
    <location>
        <begin position="99"/>
        <end position="118"/>
    </location>
</feature>
<feature type="region of interest" description="Disordered" evidence="1">
    <location>
        <begin position="1"/>
        <end position="27"/>
    </location>
</feature>
<evidence type="ECO:0000313" key="3">
    <source>
        <dbReference type="EMBL" id="WTT23908.1"/>
    </source>
</evidence>
<dbReference type="AlphaFoldDB" id="A0AAU2AJY2"/>
<proteinExistence type="predicted"/>
<evidence type="ECO:0008006" key="4">
    <source>
        <dbReference type="Google" id="ProtNLM"/>
    </source>
</evidence>
<accession>A0AAU2AJY2</accession>
<keyword evidence="2" id="KW-0472">Membrane</keyword>
<keyword evidence="2" id="KW-0812">Transmembrane</keyword>